<accession>M7NFU6</accession>
<evidence type="ECO:0000313" key="2">
    <source>
        <dbReference type="Proteomes" id="UP000012015"/>
    </source>
</evidence>
<sequence length="66" mass="7644">MLDTSTALKQCIGDSLRLESLVERRTHIVCHLRQHDERWQFRAGAPTNGRLDLSRVHVGEPEQNQH</sequence>
<keyword evidence="2" id="KW-1185">Reference proteome</keyword>
<comment type="caution">
    <text evidence="1">The sequence shown here is derived from an EMBL/GenBank/DDBJ whole genome shotgun (WGS) entry which is preliminary data.</text>
</comment>
<organism evidence="1 2">
    <name type="scientific">Paeniglutamicibacter gangotriensis Lz1y</name>
    <dbReference type="NCBI Taxonomy" id="1276920"/>
    <lineage>
        <taxon>Bacteria</taxon>
        <taxon>Bacillati</taxon>
        <taxon>Actinomycetota</taxon>
        <taxon>Actinomycetes</taxon>
        <taxon>Micrococcales</taxon>
        <taxon>Micrococcaceae</taxon>
        <taxon>Paeniglutamicibacter</taxon>
    </lineage>
</organism>
<protein>
    <submittedName>
        <fullName evidence="1">Uncharacterized protein</fullName>
    </submittedName>
</protein>
<reference evidence="1 2" key="1">
    <citation type="journal article" date="2013" name="Genome Announc.">
        <title>Draft Genome Sequence of Arthrobacter gangotriensis Strain Lz1yT, Isolated from a Penguin Rookery Soil Sample Collected in Antarctica, near the Indian Station Dakshin Gangotri.</title>
        <authorList>
            <person name="Shivaji S."/>
            <person name="Ara S."/>
            <person name="Bandi S."/>
            <person name="Singh A."/>
            <person name="Kumar Pinnaka A."/>
        </authorList>
    </citation>
    <scope>NUCLEOTIDE SEQUENCE [LARGE SCALE GENOMIC DNA]</scope>
    <source>
        <strain evidence="1 2">Lz1y</strain>
    </source>
</reference>
<gene>
    <name evidence="1" type="ORF">ADIAG_03163</name>
</gene>
<dbReference type="RefSeq" id="WP_007272330.1">
    <property type="nucleotide sequence ID" value="NZ_AOCK01000010.1"/>
</dbReference>
<proteinExistence type="predicted"/>
<dbReference type="EMBL" id="AOCK01000010">
    <property type="protein sequence ID" value="EMQ97368.1"/>
    <property type="molecule type" value="Genomic_DNA"/>
</dbReference>
<dbReference type="Proteomes" id="UP000012015">
    <property type="component" value="Unassembled WGS sequence"/>
</dbReference>
<name>M7NFU6_9MICC</name>
<dbReference type="AlphaFoldDB" id="M7NFU6"/>
<evidence type="ECO:0000313" key="1">
    <source>
        <dbReference type="EMBL" id="EMQ97368.1"/>
    </source>
</evidence>